<reference evidence="21" key="1">
    <citation type="submission" date="2025-08" db="UniProtKB">
        <authorList>
            <consortium name="Ensembl"/>
        </authorList>
    </citation>
    <scope>IDENTIFICATION</scope>
</reference>
<dbReference type="GO" id="GO:0005743">
    <property type="term" value="C:mitochondrial inner membrane"/>
    <property type="evidence" value="ECO:0007669"/>
    <property type="project" value="UniProtKB-SubCell"/>
</dbReference>
<dbReference type="GO" id="GO:0003676">
    <property type="term" value="F:nucleic acid binding"/>
    <property type="evidence" value="ECO:0007669"/>
    <property type="project" value="InterPro"/>
</dbReference>
<reference evidence="21" key="2">
    <citation type="submission" date="2025-09" db="UniProtKB">
        <authorList>
            <consortium name="Ensembl"/>
        </authorList>
    </citation>
    <scope>IDENTIFICATION</scope>
</reference>
<dbReference type="PANTHER" id="PTHR12022">
    <property type="entry name" value="UBIQUINOL-CYTOCHROME C REDUCTASE COMPLEX 14 KD PROTEIN"/>
    <property type="match status" value="1"/>
</dbReference>
<dbReference type="InterPro" id="IPR003690">
    <property type="entry name" value="MTERF"/>
</dbReference>
<evidence type="ECO:0000256" key="6">
    <source>
        <dbReference type="ARBA" id="ARBA00022660"/>
    </source>
</evidence>
<accession>A0A8C7WY68</accession>
<dbReference type="Pfam" id="PF02271">
    <property type="entry name" value="UCR_14kD"/>
    <property type="match status" value="1"/>
</dbReference>
<keyword evidence="7" id="KW-0999">Mitochondrion inner membrane</keyword>
<evidence type="ECO:0000313" key="22">
    <source>
        <dbReference type="Proteomes" id="UP000694383"/>
    </source>
</evidence>
<comment type="subcellular location">
    <subcellularLocation>
        <location evidence="1">Mitochondrion inner membrane</location>
        <topology evidence="1">Peripheral membrane protein</topology>
        <orientation evidence="1">Matrix side</orientation>
    </subcellularLocation>
</comment>
<dbReference type="GO" id="GO:0006355">
    <property type="term" value="P:regulation of DNA-templated transcription"/>
    <property type="evidence" value="ECO:0007669"/>
    <property type="project" value="UniProtKB-ARBA"/>
</dbReference>
<dbReference type="FunFam" id="1.10.1090.10:FF:000001">
    <property type="entry name" value="Cytochrome b-c1 complex subunit 7"/>
    <property type="match status" value="1"/>
</dbReference>
<evidence type="ECO:0000256" key="18">
    <source>
        <dbReference type="ARBA" id="ARBA00046393"/>
    </source>
</evidence>
<evidence type="ECO:0000313" key="21">
    <source>
        <dbReference type="Ensembl" id="ENSOSIP00000004777.1"/>
    </source>
</evidence>
<evidence type="ECO:0000256" key="17">
    <source>
        <dbReference type="ARBA" id="ARBA00038521"/>
    </source>
</evidence>
<evidence type="ECO:0000256" key="8">
    <source>
        <dbReference type="ARBA" id="ARBA00022946"/>
    </source>
</evidence>
<evidence type="ECO:0000256" key="11">
    <source>
        <dbReference type="ARBA" id="ARBA00023128"/>
    </source>
</evidence>
<comment type="subunit">
    <text evidence="17">Component of the ubiquinol-cytochrome c oxidoreductase (cytochrome b-c1 complex, complex III, CIII), a multisubunit enzyme composed of 3 respiratory subunits cytochrome b, cytochrome c1 and Rieske protein, 2 core protein subunits, and additional low-molecular weight protein subunits. The complex exists as an obligatory dimer and forms supercomplexes (SCs) in the inner mitochondrial membrane with cytochrome c oxidase (complex IV, CIV).</text>
</comment>
<keyword evidence="5" id="KW-0813">Transport</keyword>
<protein>
    <recommendedName>
        <fullName evidence="4">Cytochrome b-c1 complex subunit 7</fullName>
    </recommendedName>
    <alternativeName>
        <fullName evidence="15">Complex III subunit 7</fullName>
    </alternativeName>
    <alternativeName>
        <fullName evidence="14">Complex III subunit VII</fullName>
    </alternativeName>
    <alternativeName>
        <fullName evidence="19">Transcription termination factor 3, mitochondrial</fullName>
    </alternativeName>
    <alternativeName>
        <fullName evidence="16">Ubiquinol-cytochrome c reductase complex 14 kDa protein</fullName>
    </alternativeName>
    <alternativeName>
        <fullName evidence="20">mTERF domain-containing protein 1, mitochondrial</fullName>
    </alternativeName>
</protein>
<keyword evidence="11" id="KW-0496">Mitochondrion</keyword>
<dbReference type="FunFam" id="1.25.70.10:FF:000002">
    <property type="entry name" value="transcription termination factor 3, mitochondrial"/>
    <property type="match status" value="1"/>
</dbReference>
<evidence type="ECO:0000256" key="9">
    <source>
        <dbReference type="ARBA" id="ARBA00022982"/>
    </source>
</evidence>
<dbReference type="GO" id="GO:0006122">
    <property type="term" value="P:mitochondrial electron transport, ubiquinol to cytochrome c"/>
    <property type="evidence" value="ECO:0007669"/>
    <property type="project" value="InterPro"/>
</dbReference>
<dbReference type="PANTHER" id="PTHR12022:SF0">
    <property type="entry name" value="CYTOCHROME B-C1 COMPLEX SUBUNIT 7"/>
    <property type="match status" value="1"/>
</dbReference>
<evidence type="ECO:0000256" key="1">
    <source>
        <dbReference type="ARBA" id="ARBA00004443"/>
    </source>
</evidence>
<dbReference type="SUPFAM" id="SSF81524">
    <property type="entry name" value="14 kDa protein of cytochrome bc1 complex (Ubiquinol-cytochrome c reductase)"/>
    <property type="match status" value="1"/>
</dbReference>
<evidence type="ECO:0000256" key="10">
    <source>
        <dbReference type="ARBA" id="ARBA00023015"/>
    </source>
</evidence>
<proteinExistence type="inferred from homology"/>
<dbReference type="AlphaFoldDB" id="A0A8C7WY68"/>
<sequence>MAMASACGQLCMRCRGSLSSKTAVWQCYSHVWHFIPRTRQLLKSVDGLFITKRLASTQTRLSWKQQMCCYSDLAEKHLTADAKDNKHTKELTKTSITQITNTLMPSTDVLSRTEHPAFLDLDDAAESSALEKICDEEAISISVPSSLPPTSTSLRDYVEKSETLTKLVELGVNLWKLEQRPNVGTMLLRLDFKTDVAPRLMFLKEIGVKDSSFGYIITHNPFVLCENIENLQDRVTYLKSRKFSSETVASMVSRAPYLLNFNVKRLDNRLGFYQQQLQLSDSNTRNLVARLPKLLCVSLEPIKENLKVCEIELGFKQNEIQHIVVAVPKVLTANKRKLTQIFDFLHNTMKVPHYLIAKFPQVLNTKYLRVRERHLFLEYLQKAHTSSLPRLHCGLSENMAARAPVATGRLMLGFRKWYYNLCGFNKLGLMRDDTIIEDADVKEALRRLPERVYNDRMFRIKRALDLSMKQQILPKEQWTKYEEEDFYLTPYLEEVIRERNEKEEWMKK</sequence>
<dbReference type="GeneTree" id="ENSGT00390000005801"/>
<dbReference type="InterPro" id="IPR036544">
    <property type="entry name" value="QCR7_sf"/>
</dbReference>
<organism evidence="21 22">
    <name type="scientific">Oryzias sinensis</name>
    <name type="common">Chinese medaka</name>
    <dbReference type="NCBI Taxonomy" id="183150"/>
    <lineage>
        <taxon>Eukaryota</taxon>
        <taxon>Metazoa</taxon>
        <taxon>Chordata</taxon>
        <taxon>Craniata</taxon>
        <taxon>Vertebrata</taxon>
        <taxon>Euteleostomi</taxon>
        <taxon>Actinopterygii</taxon>
        <taxon>Neopterygii</taxon>
        <taxon>Teleostei</taxon>
        <taxon>Neoteleostei</taxon>
        <taxon>Acanthomorphata</taxon>
        <taxon>Ovalentaria</taxon>
        <taxon>Atherinomorphae</taxon>
        <taxon>Beloniformes</taxon>
        <taxon>Adrianichthyidae</taxon>
        <taxon>Oryziinae</taxon>
        <taxon>Oryzias</taxon>
    </lineage>
</organism>
<keyword evidence="9" id="KW-0249">Electron transport</keyword>
<dbReference type="Gene3D" id="1.25.70.10">
    <property type="entry name" value="Transcription termination factor 3, mitochondrial"/>
    <property type="match status" value="1"/>
</dbReference>
<dbReference type="Ensembl" id="ENSOSIT00000005108.1">
    <property type="protein sequence ID" value="ENSOSIP00000004777.1"/>
    <property type="gene ID" value="ENSOSIG00000003264.1"/>
</dbReference>
<evidence type="ECO:0000256" key="2">
    <source>
        <dbReference type="ARBA" id="ARBA00007692"/>
    </source>
</evidence>
<name>A0A8C7WY68_9TELE</name>
<evidence type="ECO:0000256" key="7">
    <source>
        <dbReference type="ARBA" id="ARBA00022792"/>
    </source>
</evidence>
<comment type="similarity">
    <text evidence="2">Belongs to the mTERF family.</text>
</comment>
<dbReference type="Pfam" id="PF02536">
    <property type="entry name" value="mTERF"/>
    <property type="match status" value="1"/>
</dbReference>
<evidence type="ECO:0000256" key="13">
    <source>
        <dbReference type="ARBA" id="ARBA00023163"/>
    </source>
</evidence>
<keyword evidence="8" id="KW-0809">Transit peptide</keyword>
<dbReference type="InterPro" id="IPR003197">
    <property type="entry name" value="QCR7"/>
</dbReference>
<evidence type="ECO:0000256" key="4">
    <source>
        <dbReference type="ARBA" id="ARBA00016323"/>
    </source>
</evidence>
<keyword evidence="12" id="KW-0472">Membrane</keyword>
<dbReference type="Proteomes" id="UP000694383">
    <property type="component" value="Unplaced"/>
</dbReference>
<keyword evidence="10" id="KW-0805">Transcription regulation</keyword>
<dbReference type="Gene3D" id="1.10.1090.10">
    <property type="entry name" value="Cytochrome b-c1 complex subunit 7"/>
    <property type="match status" value="1"/>
</dbReference>
<dbReference type="SMART" id="SM00733">
    <property type="entry name" value="Mterf"/>
    <property type="match status" value="6"/>
</dbReference>
<keyword evidence="13" id="KW-0804">Transcription</keyword>
<evidence type="ECO:0000256" key="14">
    <source>
        <dbReference type="ARBA" id="ARBA00031021"/>
    </source>
</evidence>
<dbReference type="GO" id="GO:0045275">
    <property type="term" value="C:respiratory chain complex III"/>
    <property type="evidence" value="ECO:0007669"/>
    <property type="project" value="InterPro"/>
</dbReference>
<evidence type="ECO:0000256" key="15">
    <source>
        <dbReference type="ARBA" id="ARBA00031684"/>
    </source>
</evidence>
<keyword evidence="6" id="KW-0679">Respiratory chain</keyword>
<comment type="similarity">
    <text evidence="3">Belongs to the UQCRB/QCR7 family.</text>
</comment>
<evidence type="ECO:0000256" key="19">
    <source>
        <dbReference type="ARBA" id="ARBA00071275"/>
    </source>
</evidence>
<evidence type="ECO:0000256" key="12">
    <source>
        <dbReference type="ARBA" id="ARBA00023136"/>
    </source>
</evidence>
<keyword evidence="22" id="KW-1185">Reference proteome</keyword>
<evidence type="ECO:0000256" key="20">
    <source>
        <dbReference type="ARBA" id="ARBA00081775"/>
    </source>
</evidence>
<evidence type="ECO:0000256" key="3">
    <source>
        <dbReference type="ARBA" id="ARBA00008554"/>
    </source>
</evidence>
<evidence type="ECO:0000256" key="5">
    <source>
        <dbReference type="ARBA" id="ARBA00022448"/>
    </source>
</evidence>
<comment type="subunit">
    <text evidence="18">Component of the ubiquinol-cytochrome c oxidoreductase (cytochrome b-c1 complex, complex III, CIII), a multisubunit enzyme composed of 11 subunits. The complex is composed of 3 respiratory subunits cytochrome b, cytochrome c1 and Rieske protein UQCRFS1, 2 core protein subunits UQCRC1/QCR1 and UQCRC2/QCR2, and 6 low-molecular weight protein subunits UQCRH/QCR6, UQCRB/QCR7, UQCRQ/QCR8, UQCR10/QCR9, UQCR11/QCR10 and subunit 9, the cleavage product of Rieske protein UQCRFS1. The complex exists as an obligatory dimer and forms supercomplexes (SCs) in the inner mitochondrial membrane with NADH-ubiquinone oxidoreductase (complex I, CI) and cytochrome c oxidase (complex IV, CIV), resulting in different assemblies (supercomplex SCI(1)III(2)IV(1) and megacomplex MCI(2)III(2)IV(2)).</text>
</comment>
<dbReference type="InterPro" id="IPR038538">
    <property type="entry name" value="MTERF_sf"/>
</dbReference>
<evidence type="ECO:0000256" key="16">
    <source>
        <dbReference type="ARBA" id="ARBA00032927"/>
    </source>
</evidence>